<dbReference type="AlphaFoldDB" id="A0AAV7QJK2"/>
<dbReference type="Proteomes" id="UP001066276">
    <property type="component" value="Chromosome 6"/>
</dbReference>
<evidence type="ECO:0000313" key="3">
    <source>
        <dbReference type="Proteomes" id="UP001066276"/>
    </source>
</evidence>
<sequence length="184" mass="19622">MSGDGVTSESRVVRHGDGQAGASTSAGARAPKVGRARQEGAFGGLQTGRLLSAPFRAASSFPCLLPACGPAAASWLAEDVWCGVHTGYILSLSPRSAPYNLLETPRKYNEFLKPAHPGPCGAWWAECRVGTCRQGLRTPIQYVQQPNCFNVCLRNMASALEEFLFQITGGSVTRENGDPEALRP</sequence>
<comment type="caution">
    <text evidence="2">The sequence shown here is derived from an EMBL/GenBank/DDBJ whole genome shotgun (WGS) entry which is preliminary data.</text>
</comment>
<gene>
    <name evidence="2" type="ORF">NDU88_006718</name>
</gene>
<feature type="region of interest" description="Disordered" evidence="1">
    <location>
        <begin position="1"/>
        <end position="33"/>
    </location>
</feature>
<dbReference type="EMBL" id="JANPWB010000010">
    <property type="protein sequence ID" value="KAJ1140363.1"/>
    <property type="molecule type" value="Genomic_DNA"/>
</dbReference>
<name>A0AAV7QJK2_PLEWA</name>
<proteinExistence type="predicted"/>
<organism evidence="2 3">
    <name type="scientific">Pleurodeles waltl</name>
    <name type="common">Iberian ribbed newt</name>
    <dbReference type="NCBI Taxonomy" id="8319"/>
    <lineage>
        <taxon>Eukaryota</taxon>
        <taxon>Metazoa</taxon>
        <taxon>Chordata</taxon>
        <taxon>Craniata</taxon>
        <taxon>Vertebrata</taxon>
        <taxon>Euteleostomi</taxon>
        <taxon>Amphibia</taxon>
        <taxon>Batrachia</taxon>
        <taxon>Caudata</taxon>
        <taxon>Salamandroidea</taxon>
        <taxon>Salamandridae</taxon>
        <taxon>Pleurodelinae</taxon>
        <taxon>Pleurodeles</taxon>
    </lineage>
</organism>
<keyword evidence="3" id="KW-1185">Reference proteome</keyword>
<accession>A0AAV7QJK2</accession>
<evidence type="ECO:0000256" key="1">
    <source>
        <dbReference type="SAM" id="MobiDB-lite"/>
    </source>
</evidence>
<evidence type="ECO:0000313" key="2">
    <source>
        <dbReference type="EMBL" id="KAJ1140363.1"/>
    </source>
</evidence>
<reference evidence="2" key="1">
    <citation type="journal article" date="2022" name="bioRxiv">
        <title>Sequencing and chromosome-scale assembly of the giantPleurodeles waltlgenome.</title>
        <authorList>
            <person name="Brown T."/>
            <person name="Elewa A."/>
            <person name="Iarovenko S."/>
            <person name="Subramanian E."/>
            <person name="Araus A.J."/>
            <person name="Petzold A."/>
            <person name="Susuki M."/>
            <person name="Suzuki K.-i.T."/>
            <person name="Hayashi T."/>
            <person name="Toyoda A."/>
            <person name="Oliveira C."/>
            <person name="Osipova E."/>
            <person name="Leigh N.D."/>
            <person name="Simon A."/>
            <person name="Yun M.H."/>
        </authorList>
    </citation>
    <scope>NUCLEOTIDE SEQUENCE</scope>
    <source>
        <strain evidence="2">20211129_DDA</strain>
        <tissue evidence="2">Liver</tissue>
    </source>
</reference>
<feature type="compositionally biased region" description="Polar residues" evidence="1">
    <location>
        <begin position="1"/>
        <end position="10"/>
    </location>
</feature>
<protein>
    <submittedName>
        <fullName evidence="2">Uncharacterized protein</fullName>
    </submittedName>
</protein>